<accession>A0A1R0H5X8</accession>
<protein>
    <submittedName>
        <fullName evidence="1">Uncharacterized protein</fullName>
    </submittedName>
</protein>
<comment type="caution">
    <text evidence="1">The sequence shown here is derived from an EMBL/GenBank/DDBJ whole genome shotgun (WGS) entry which is preliminary data.</text>
</comment>
<dbReference type="EMBL" id="LSSL01000477">
    <property type="protein sequence ID" value="OLY84491.1"/>
    <property type="molecule type" value="Genomic_DNA"/>
</dbReference>
<dbReference type="Proteomes" id="UP000187455">
    <property type="component" value="Unassembled WGS sequence"/>
</dbReference>
<sequence length="142" mass="16195">MSQHSQIPASNLPSVSRWTKHTLTPEIRALNAFKSLENFKYIQSYYDRDGNNSIFVIVSLTDGQEKTLNLVEAQSALKSEQEASKRRIWSGRIQTRLNGIVKPLEELTPRELSIVKMTASEYRSFYAKNSSEPNLELGKDEC</sequence>
<proteinExistence type="predicted"/>
<gene>
    <name evidence="1" type="ORF">AYI68_g1349</name>
</gene>
<dbReference type="AlphaFoldDB" id="A0A1R0H5X8"/>
<evidence type="ECO:0000313" key="2">
    <source>
        <dbReference type="Proteomes" id="UP000187455"/>
    </source>
</evidence>
<keyword evidence="2" id="KW-1185">Reference proteome</keyword>
<reference evidence="1 2" key="1">
    <citation type="journal article" date="2016" name="Mol. Biol. Evol.">
        <title>Genome-Wide Survey of Gut Fungi (Harpellales) Reveals the First Horizontally Transferred Ubiquitin Gene from a Mosquito Host.</title>
        <authorList>
            <person name="Wang Y."/>
            <person name="White M.M."/>
            <person name="Kvist S."/>
            <person name="Moncalvo J.M."/>
        </authorList>
    </citation>
    <scope>NUCLEOTIDE SEQUENCE [LARGE SCALE GENOMIC DNA]</scope>
    <source>
        <strain evidence="1 2">ALG-7-W6</strain>
    </source>
</reference>
<organism evidence="1 2">
    <name type="scientific">Smittium mucronatum</name>
    <dbReference type="NCBI Taxonomy" id="133383"/>
    <lineage>
        <taxon>Eukaryota</taxon>
        <taxon>Fungi</taxon>
        <taxon>Fungi incertae sedis</taxon>
        <taxon>Zoopagomycota</taxon>
        <taxon>Kickxellomycotina</taxon>
        <taxon>Harpellomycetes</taxon>
        <taxon>Harpellales</taxon>
        <taxon>Legeriomycetaceae</taxon>
        <taxon>Smittium</taxon>
    </lineage>
</organism>
<name>A0A1R0H5X8_9FUNG</name>
<evidence type="ECO:0000313" key="1">
    <source>
        <dbReference type="EMBL" id="OLY84491.1"/>
    </source>
</evidence>